<feature type="coiled-coil region" evidence="1">
    <location>
        <begin position="362"/>
        <end position="396"/>
    </location>
</feature>
<keyword evidence="4" id="KW-1185">Reference proteome</keyword>
<feature type="coiled-coil region" evidence="1">
    <location>
        <begin position="226"/>
        <end position="253"/>
    </location>
</feature>
<proteinExistence type="predicted"/>
<dbReference type="SUPFAM" id="SSF52540">
    <property type="entry name" value="P-loop containing nucleoside triphosphate hydrolases"/>
    <property type="match status" value="1"/>
</dbReference>
<gene>
    <name evidence="3" type="ORF">ACFPCV_37935</name>
</gene>
<feature type="coiled-coil region" evidence="1">
    <location>
        <begin position="446"/>
        <end position="473"/>
    </location>
</feature>
<organism evidence="3 4">
    <name type="scientific">Actinophytocola glycyrrhizae</name>
    <dbReference type="NCBI Taxonomy" id="2044873"/>
    <lineage>
        <taxon>Bacteria</taxon>
        <taxon>Bacillati</taxon>
        <taxon>Actinomycetota</taxon>
        <taxon>Actinomycetes</taxon>
        <taxon>Pseudonocardiales</taxon>
        <taxon>Pseudonocardiaceae</taxon>
    </lineage>
</organism>
<keyword evidence="1" id="KW-0175">Coiled coil</keyword>
<dbReference type="EMBL" id="JBHSIS010000027">
    <property type="protein sequence ID" value="MFC4859309.1"/>
    <property type="molecule type" value="Genomic_DNA"/>
</dbReference>
<evidence type="ECO:0000313" key="3">
    <source>
        <dbReference type="EMBL" id="MFC4859309.1"/>
    </source>
</evidence>
<accession>A0ABV9SEZ6</accession>
<evidence type="ECO:0000313" key="4">
    <source>
        <dbReference type="Proteomes" id="UP001595859"/>
    </source>
</evidence>
<dbReference type="Gene3D" id="3.40.50.300">
    <property type="entry name" value="P-loop containing nucleotide triphosphate hydrolases"/>
    <property type="match status" value="1"/>
</dbReference>
<dbReference type="RefSeq" id="WP_378062281.1">
    <property type="nucleotide sequence ID" value="NZ_JBHSIS010000027.1"/>
</dbReference>
<protein>
    <submittedName>
        <fullName evidence="3">AAA family ATPase</fullName>
    </submittedName>
</protein>
<dbReference type="InterPro" id="IPR038729">
    <property type="entry name" value="Rad50/SbcC_AAA"/>
</dbReference>
<evidence type="ECO:0000259" key="2">
    <source>
        <dbReference type="Pfam" id="PF13476"/>
    </source>
</evidence>
<evidence type="ECO:0000256" key="1">
    <source>
        <dbReference type="SAM" id="Coils"/>
    </source>
</evidence>
<dbReference type="Pfam" id="PF13476">
    <property type="entry name" value="AAA_23"/>
    <property type="match status" value="1"/>
</dbReference>
<sequence length="638" mass="71284">MTTRFRVDLVGLDTTEGPIEYRFPSDLTVLAGPTGVGKTTLLELIKFGFGLDATLAPVAQQHIESVTLHARIGDERLQLVRSLDRRKRATVRVTDLITQERLPDHSTNSDAEHAVNSLLMQALGLRDDLRASTDRSKKPGARISFGDILTYLYISQRQINHDIAYSQENYREPKRRTVFELLFGLTDPEILDLRTTVTEIQEKIAAATVGHKTVVEFLENSGTRQRDEAQSALREAVEAEAAAEQQLTLLRDELDPVSDRETRALRDLLTDAERGASDLTATAADISRRQARYAEEQRRIRSDMDRLDRMREANLMLADIEFSVCPRCLQKLNSRPIPTDACRVCLQPDPVNSDASSDQYETRQLHDQLNEIGEQITALEQQKELVETTAAEKERLVALLNARIEQRTAQRITPRLQAFSDAAQTAASARSDQQRWEAILQQWDAVADLARHVENLTAERERLLARIELAQQTLETRRGAVIEELSAEFAETVRAIGIPGVQTASIHPTRYLPVINGDVFSRNSQLGGGLTTATQIAYWCTLIAVAMRTPDAPYPMFLLIDSPRLALNEDTTLSPAMYRRLTTLAGTMPGRLQVIIADNELPPAYRASYAEVDFDYDNPTIPTITHPGPTAVSTIEVA</sequence>
<feature type="domain" description="Rad50/SbcC-type AAA" evidence="2">
    <location>
        <begin position="22"/>
        <end position="243"/>
    </location>
</feature>
<dbReference type="Proteomes" id="UP001595859">
    <property type="component" value="Unassembled WGS sequence"/>
</dbReference>
<reference evidence="4" key="1">
    <citation type="journal article" date="2019" name="Int. J. Syst. Evol. Microbiol.">
        <title>The Global Catalogue of Microorganisms (GCM) 10K type strain sequencing project: providing services to taxonomists for standard genome sequencing and annotation.</title>
        <authorList>
            <consortium name="The Broad Institute Genomics Platform"/>
            <consortium name="The Broad Institute Genome Sequencing Center for Infectious Disease"/>
            <person name="Wu L."/>
            <person name="Ma J."/>
        </authorList>
    </citation>
    <scope>NUCLEOTIDE SEQUENCE [LARGE SCALE GENOMIC DNA]</scope>
    <source>
        <strain evidence="4">ZS-22-S1</strain>
    </source>
</reference>
<name>A0ABV9SEZ6_9PSEU</name>
<comment type="caution">
    <text evidence="3">The sequence shown here is derived from an EMBL/GenBank/DDBJ whole genome shotgun (WGS) entry which is preliminary data.</text>
</comment>
<dbReference type="InterPro" id="IPR027417">
    <property type="entry name" value="P-loop_NTPase"/>
</dbReference>